<protein>
    <submittedName>
        <fullName evidence="2">Uncharacterized protein</fullName>
    </submittedName>
</protein>
<keyword evidence="3" id="KW-1185">Reference proteome</keyword>
<dbReference type="AlphaFoldDB" id="A0A1G9R850"/>
<evidence type="ECO:0000313" key="3">
    <source>
        <dbReference type="Proteomes" id="UP000182347"/>
    </source>
</evidence>
<keyword evidence="1" id="KW-0812">Transmembrane</keyword>
<sequence>MTNVSELLIKDGKHQLYNGIILLFGSVCMIMLFLFFAHQWETGILSIALAMVGGTVLSRGVRDLHLGQQSHLTMQKEKGIPVSRQLDKIMAMDGSLSTETSIMSLDDERLCVLKETGFQRNLLLKVVQFFSSTGIFLPKNFRLLDADDNVLFYMQKRGGFSWRSYVFNEAGDCIGYICRAKGEEKGTLLVYIDQTGSRWRAVKDYRDFISISDQAGKPLLLMKPGAIPLEHAERFSRGDSVVLEWTETENINYSLLLFILAVLKSRTAE</sequence>
<proteinExistence type="predicted"/>
<keyword evidence="1" id="KW-1133">Transmembrane helix</keyword>
<organism evidence="2 3">
    <name type="scientific">Sediminibacillus halophilus</name>
    <dbReference type="NCBI Taxonomy" id="482461"/>
    <lineage>
        <taxon>Bacteria</taxon>
        <taxon>Bacillati</taxon>
        <taxon>Bacillota</taxon>
        <taxon>Bacilli</taxon>
        <taxon>Bacillales</taxon>
        <taxon>Bacillaceae</taxon>
        <taxon>Sediminibacillus</taxon>
    </lineage>
</organism>
<name>A0A1G9R850_9BACI</name>
<accession>A0A1G9R850</accession>
<dbReference type="STRING" id="482461.SAMN05216244_1868"/>
<keyword evidence="1" id="KW-0472">Membrane</keyword>
<reference evidence="3" key="1">
    <citation type="submission" date="2016-10" db="EMBL/GenBank/DDBJ databases">
        <authorList>
            <person name="Varghese N."/>
            <person name="Submissions S."/>
        </authorList>
    </citation>
    <scope>NUCLEOTIDE SEQUENCE [LARGE SCALE GENOMIC DNA]</scope>
    <source>
        <strain evidence="3">CGMCC 1.6199</strain>
    </source>
</reference>
<evidence type="ECO:0000313" key="2">
    <source>
        <dbReference type="EMBL" id="SDM19404.1"/>
    </source>
</evidence>
<feature type="transmembrane region" description="Helical" evidence="1">
    <location>
        <begin position="43"/>
        <end position="61"/>
    </location>
</feature>
<dbReference type="EMBL" id="FNHF01000002">
    <property type="protein sequence ID" value="SDM19404.1"/>
    <property type="molecule type" value="Genomic_DNA"/>
</dbReference>
<dbReference type="Proteomes" id="UP000182347">
    <property type="component" value="Unassembled WGS sequence"/>
</dbReference>
<dbReference type="RefSeq" id="WP_074598558.1">
    <property type="nucleotide sequence ID" value="NZ_FNHF01000002.1"/>
</dbReference>
<evidence type="ECO:0000256" key="1">
    <source>
        <dbReference type="SAM" id="Phobius"/>
    </source>
</evidence>
<dbReference type="OrthoDB" id="2691391at2"/>
<gene>
    <name evidence="2" type="ORF">SAMN05216244_1868</name>
</gene>
<feature type="transmembrane region" description="Helical" evidence="1">
    <location>
        <begin position="16"/>
        <end position="37"/>
    </location>
</feature>